<feature type="chain" id="PRO_5046113259" description="DUF4292 domain-containing protein" evidence="1">
    <location>
        <begin position="23"/>
        <end position="239"/>
    </location>
</feature>
<gene>
    <name evidence="2" type="ORF">FH603_1038</name>
</gene>
<protein>
    <recommendedName>
        <fullName evidence="4">DUF4292 domain-containing protein</fullName>
    </recommendedName>
</protein>
<keyword evidence="1" id="KW-0732">Signal</keyword>
<evidence type="ECO:0008006" key="4">
    <source>
        <dbReference type="Google" id="ProtNLM"/>
    </source>
</evidence>
<feature type="signal peptide" evidence="1">
    <location>
        <begin position="1"/>
        <end position="22"/>
    </location>
</feature>
<dbReference type="RefSeq" id="WP_186736381.1">
    <property type="nucleotide sequence ID" value="NZ_VFIA01000005.1"/>
</dbReference>
<sequence>MKKQLITLVALVVLPAFSFAQTADEVLDKHVAALGGADKIAAIKTMEYEQTMSVQGMDLTAKAAYVVGKSVRSDISVMGQQITNVIDGDKGWMINPMAGGTTAQDIPADAMKQAKGTTEPNMFQLAYLKANKYPYELVGKEKQNGKDVFNLKVTRPEGTFNYYLDAATYQLLSYKGAVDVQGQKGETTGTYSDYKQVEGITVPFTSDITAPGMPGTITAKMTKLTLNPTVDPKIFAKPN</sequence>
<dbReference type="Proteomes" id="UP000700732">
    <property type="component" value="Unassembled WGS sequence"/>
</dbReference>
<comment type="caution">
    <text evidence="2">The sequence shown here is derived from an EMBL/GenBank/DDBJ whole genome shotgun (WGS) entry which is preliminary data.</text>
</comment>
<reference evidence="2 3" key="1">
    <citation type="submission" date="2019-06" db="EMBL/GenBank/DDBJ databases">
        <title>Spirosoma utsteinense sp. nov. isolated from Antarctic ice-free soils.</title>
        <authorList>
            <person name="Tahon G."/>
        </authorList>
    </citation>
    <scope>NUCLEOTIDE SEQUENCE [LARGE SCALE GENOMIC DNA]</scope>
    <source>
        <strain evidence="2 3">LMG 31447</strain>
    </source>
</reference>
<evidence type="ECO:0000313" key="3">
    <source>
        <dbReference type="Proteomes" id="UP000700732"/>
    </source>
</evidence>
<organism evidence="2 3">
    <name type="scientific">Spirosoma utsteinense</name>
    <dbReference type="NCBI Taxonomy" id="2585773"/>
    <lineage>
        <taxon>Bacteria</taxon>
        <taxon>Pseudomonadati</taxon>
        <taxon>Bacteroidota</taxon>
        <taxon>Cytophagia</taxon>
        <taxon>Cytophagales</taxon>
        <taxon>Cytophagaceae</taxon>
        <taxon>Spirosoma</taxon>
    </lineage>
</organism>
<dbReference type="Gene3D" id="2.50.20.10">
    <property type="entry name" value="Lipoprotein localisation LolA/LolB/LppX"/>
    <property type="match status" value="1"/>
</dbReference>
<accession>A0ABR6W1Y9</accession>
<name>A0ABR6W1Y9_9BACT</name>
<evidence type="ECO:0000313" key="2">
    <source>
        <dbReference type="EMBL" id="MBC3790548.1"/>
    </source>
</evidence>
<evidence type="ECO:0000256" key="1">
    <source>
        <dbReference type="SAM" id="SignalP"/>
    </source>
</evidence>
<dbReference type="EMBL" id="VFIA01000005">
    <property type="protein sequence ID" value="MBC3790548.1"/>
    <property type="molecule type" value="Genomic_DNA"/>
</dbReference>
<proteinExistence type="predicted"/>
<keyword evidence="3" id="KW-1185">Reference proteome</keyword>